<name>A0AAD7V8J7_9FUNG</name>
<dbReference type="InterPro" id="IPR028942">
    <property type="entry name" value="WHIM1_dom"/>
</dbReference>
<sequence length="331" mass="38197">MQHDQPSHSLSATSQWELAFVYAFVCVFTELKDKNIFPFPAMQPEELEEALRLENSQLVDDLLCSFLNNALNRKKPIAIQQCGKELTKMINASIKSGDLSWKTNPLYIKSFGALEPSDKLTILRILIEWQLQECSAIREAIEMPESKGQVITTEPIGMDSEKRNYWHFGDSPWLWREKAKLKTGCRWETVCRTLDELEQFTESLSDKKPEVSLALYITETIIPRVQNAIRRRERQELARQRQIMAEDLITERRLRPRRSARPTRYTFGDDYVDDFVEQGSEKDGSDAYESSSPEPEEKESQSQSQSRVTPMRSSARLGLRSSTTPMYINGT</sequence>
<dbReference type="GeneID" id="83210607"/>
<accession>A0AAD7V8J7</accession>
<proteinExistence type="predicted"/>
<comment type="subcellular location">
    <subcellularLocation>
        <location evidence="1">Nucleus</location>
    </subcellularLocation>
</comment>
<evidence type="ECO:0000256" key="1">
    <source>
        <dbReference type="ARBA" id="ARBA00004123"/>
    </source>
</evidence>
<reference evidence="5 6" key="1">
    <citation type="submission" date="2023-03" db="EMBL/GenBank/DDBJ databases">
        <title>Genome sequence of Lichtheimia ornata CBS 291.66.</title>
        <authorList>
            <person name="Mohabir J.T."/>
            <person name="Shea T.P."/>
            <person name="Kurbessoian T."/>
            <person name="Berby B."/>
            <person name="Fontaine J."/>
            <person name="Livny J."/>
            <person name="Gnirke A."/>
            <person name="Stajich J.E."/>
            <person name="Cuomo C.A."/>
        </authorList>
    </citation>
    <scope>NUCLEOTIDE SEQUENCE [LARGE SCALE GENOMIC DNA]</scope>
    <source>
        <strain evidence="5">CBS 291.66</strain>
    </source>
</reference>
<dbReference type="EMBL" id="JARTCD010000010">
    <property type="protein sequence ID" value="KAJ8660972.1"/>
    <property type="molecule type" value="Genomic_DNA"/>
</dbReference>
<feature type="compositionally biased region" description="Polar residues" evidence="3">
    <location>
        <begin position="320"/>
        <end position="331"/>
    </location>
</feature>
<dbReference type="AlphaFoldDB" id="A0AAD7V8J7"/>
<keyword evidence="2" id="KW-0539">Nucleus</keyword>
<evidence type="ECO:0000256" key="3">
    <source>
        <dbReference type="SAM" id="MobiDB-lite"/>
    </source>
</evidence>
<feature type="domain" description="WHIM1" evidence="4">
    <location>
        <begin position="109"/>
        <end position="142"/>
    </location>
</feature>
<comment type="caution">
    <text evidence="5">The sequence shown here is derived from an EMBL/GenBank/DDBJ whole genome shotgun (WGS) entry which is preliminary data.</text>
</comment>
<gene>
    <name evidence="5" type="ORF">O0I10_003194</name>
</gene>
<feature type="region of interest" description="Disordered" evidence="3">
    <location>
        <begin position="276"/>
        <end position="331"/>
    </location>
</feature>
<dbReference type="Pfam" id="PF15612">
    <property type="entry name" value="WHIM1"/>
    <property type="match status" value="1"/>
</dbReference>
<keyword evidence="6" id="KW-1185">Reference proteome</keyword>
<organism evidence="5 6">
    <name type="scientific">Lichtheimia ornata</name>
    <dbReference type="NCBI Taxonomy" id="688661"/>
    <lineage>
        <taxon>Eukaryota</taxon>
        <taxon>Fungi</taxon>
        <taxon>Fungi incertae sedis</taxon>
        <taxon>Mucoromycota</taxon>
        <taxon>Mucoromycotina</taxon>
        <taxon>Mucoromycetes</taxon>
        <taxon>Mucorales</taxon>
        <taxon>Lichtheimiaceae</taxon>
        <taxon>Lichtheimia</taxon>
    </lineage>
</organism>
<protein>
    <recommendedName>
        <fullName evidence="4">WHIM1 domain-containing protein</fullName>
    </recommendedName>
</protein>
<dbReference type="PANTHER" id="PTHR42107">
    <property type="entry name" value="YALI0D24453P"/>
    <property type="match status" value="1"/>
</dbReference>
<evidence type="ECO:0000313" key="5">
    <source>
        <dbReference type="EMBL" id="KAJ8660972.1"/>
    </source>
</evidence>
<evidence type="ECO:0000313" key="6">
    <source>
        <dbReference type="Proteomes" id="UP001234581"/>
    </source>
</evidence>
<dbReference type="GO" id="GO:0005634">
    <property type="term" value="C:nucleus"/>
    <property type="evidence" value="ECO:0007669"/>
    <property type="project" value="UniProtKB-SubCell"/>
</dbReference>
<dbReference type="Proteomes" id="UP001234581">
    <property type="component" value="Unassembled WGS sequence"/>
</dbReference>
<dbReference type="PANTHER" id="PTHR42107:SF1">
    <property type="entry name" value="WHIM1 DOMAIN-CONTAINING PROTEIN"/>
    <property type="match status" value="1"/>
</dbReference>
<evidence type="ECO:0000256" key="2">
    <source>
        <dbReference type="ARBA" id="ARBA00023242"/>
    </source>
</evidence>
<evidence type="ECO:0000259" key="4">
    <source>
        <dbReference type="Pfam" id="PF15612"/>
    </source>
</evidence>
<dbReference type="RefSeq" id="XP_058345885.1">
    <property type="nucleotide sequence ID" value="XM_058483266.1"/>
</dbReference>